<dbReference type="Pfam" id="PF12685">
    <property type="entry name" value="SpoIIIAH"/>
    <property type="match status" value="1"/>
</dbReference>
<reference evidence="2 3" key="1">
    <citation type="submission" date="2019-03" db="EMBL/GenBank/DDBJ databases">
        <title>Genomic Encyclopedia of Type Strains, Phase IV (KMG-IV): sequencing the most valuable type-strain genomes for metagenomic binning, comparative biology and taxonomic classification.</title>
        <authorList>
            <person name="Goeker M."/>
        </authorList>
    </citation>
    <scope>NUCLEOTIDE SEQUENCE [LARGE SCALE GENOMIC DNA]</scope>
    <source>
        <strain evidence="2 3">DSM 11170</strain>
    </source>
</reference>
<feature type="transmembrane region" description="Helical" evidence="1">
    <location>
        <begin position="21"/>
        <end position="51"/>
    </location>
</feature>
<dbReference type="Gene3D" id="1.10.287.4300">
    <property type="entry name" value="Stage III sporulation protein AH-like"/>
    <property type="match status" value="1"/>
</dbReference>
<dbReference type="InterPro" id="IPR024232">
    <property type="entry name" value="SpoIIIAH"/>
</dbReference>
<name>A0A4V6NRR6_9FIRM</name>
<keyword evidence="1" id="KW-0472">Membrane</keyword>
<comment type="caution">
    <text evidence="2">The sequence shown here is derived from an EMBL/GenBank/DDBJ whole genome shotgun (WGS) entry which is preliminary data.</text>
</comment>
<gene>
    <name evidence="2" type="ORF">EDD73_10561</name>
</gene>
<organism evidence="2 3">
    <name type="scientific">Heliophilum fasciatum</name>
    <dbReference type="NCBI Taxonomy" id="35700"/>
    <lineage>
        <taxon>Bacteria</taxon>
        <taxon>Bacillati</taxon>
        <taxon>Bacillota</taxon>
        <taxon>Clostridia</taxon>
        <taxon>Eubacteriales</taxon>
        <taxon>Heliobacteriaceae</taxon>
        <taxon>Heliophilum</taxon>
    </lineage>
</organism>
<sequence>MKFRHIPDDEEGWSSTTLGKAAGVVLVALSVGIGLLVTYEAGAGAVCWVLSRQLPAVSEKPVVSVPPVGGGASEATPKGALVTAVAPSEQGAEKPASAMLPGVLPGDSGNGQAGTSGAGKAGFFVDYRLARERTRSQQIELLREMVNNKQASAETREEAGRKLLELTSRMNREMEAEKLLLAQGYADAMVVMQAEGVSAVVAGRHVDREEQKKLAEMVGKATGIKAEAVSVTSHAM</sequence>
<dbReference type="Proteomes" id="UP000294813">
    <property type="component" value="Unassembled WGS sequence"/>
</dbReference>
<evidence type="ECO:0000313" key="2">
    <source>
        <dbReference type="EMBL" id="TCP67166.1"/>
    </source>
</evidence>
<keyword evidence="3" id="KW-1185">Reference proteome</keyword>
<dbReference type="InterPro" id="IPR038503">
    <property type="entry name" value="SpoIIIAH_sf"/>
</dbReference>
<dbReference type="RefSeq" id="WP_131918425.1">
    <property type="nucleotide sequence ID" value="NZ_JAOQNU010000005.1"/>
</dbReference>
<dbReference type="OrthoDB" id="1680784at2"/>
<dbReference type="EMBL" id="SLXT01000005">
    <property type="protein sequence ID" value="TCP67166.1"/>
    <property type="molecule type" value="Genomic_DNA"/>
</dbReference>
<accession>A0A4V6NRR6</accession>
<proteinExistence type="predicted"/>
<protein>
    <submittedName>
        <fullName evidence="2">Stage III sporulation protein AH</fullName>
    </submittedName>
</protein>
<keyword evidence="1" id="KW-1133">Transmembrane helix</keyword>
<evidence type="ECO:0000256" key="1">
    <source>
        <dbReference type="SAM" id="Phobius"/>
    </source>
</evidence>
<dbReference type="AlphaFoldDB" id="A0A4V6NRR6"/>
<keyword evidence="1" id="KW-0812">Transmembrane</keyword>
<evidence type="ECO:0000313" key="3">
    <source>
        <dbReference type="Proteomes" id="UP000294813"/>
    </source>
</evidence>